<reference evidence="2" key="1">
    <citation type="submission" date="2019-03" db="EMBL/GenBank/DDBJ databases">
        <title>Single cell metagenomics reveals metabolic interactions within the superorganism composed of flagellate Streblomastix strix and complex community of Bacteroidetes bacteria on its surface.</title>
        <authorList>
            <person name="Treitli S.C."/>
            <person name="Kolisko M."/>
            <person name="Husnik F."/>
            <person name="Keeling P."/>
            <person name="Hampl V."/>
        </authorList>
    </citation>
    <scope>NUCLEOTIDE SEQUENCE</scope>
    <source>
        <strain evidence="2">STM</strain>
    </source>
</reference>
<name>A0A5J4PGR5_9ZZZZ</name>
<evidence type="ECO:0000313" key="2">
    <source>
        <dbReference type="EMBL" id="KAA6308462.1"/>
    </source>
</evidence>
<dbReference type="InterPro" id="IPR012910">
    <property type="entry name" value="Plug_dom"/>
</dbReference>
<dbReference type="EMBL" id="SNRY01008474">
    <property type="protein sequence ID" value="KAA6308462.1"/>
    <property type="molecule type" value="Genomic_DNA"/>
</dbReference>
<accession>A0A5J4PGR5</accession>
<dbReference type="AlphaFoldDB" id="A0A5J4PGR5"/>
<dbReference type="Pfam" id="PF07715">
    <property type="entry name" value="Plug"/>
    <property type="match status" value="1"/>
</dbReference>
<comment type="caution">
    <text evidence="2">The sequence shown here is derived from an EMBL/GenBank/DDBJ whole genome shotgun (WGS) entry which is preliminary data.</text>
</comment>
<sequence length="158" mass="16893">MPKHIAIILCLPASIGGNAFAQATDTIAWSLDVNEVTITAKQGIDHNRQTKPISSVEEYLQTSEKVNMIKRGSYAWEPVINNMSAERISVTIDGMKIFCACTDKMDPVTSYVETINLSKVSIASGLGGSPNASNNIGGSMDLQLNKAGFGGTGWDINL</sequence>
<proteinExistence type="predicted"/>
<feature type="domain" description="TonB-dependent receptor plug" evidence="1">
    <location>
        <begin position="50"/>
        <end position="138"/>
    </location>
</feature>
<protein>
    <recommendedName>
        <fullName evidence="1">TonB-dependent receptor plug domain-containing protein</fullName>
    </recommendedName>
</protein>
<organism evidence="2">
    <name type="scientific">termite gut metagenome</name>
    <dbReference type="NCBI Taxonomy" id="433724"/>
    <lineage>
        <taxon>unclassified sequences</taxon>
        <taxon>metagenomes</taxon>
        <taxon>organismal metagenomes</taxon>
    </lineage>
</organism>
<dbReference type="SUPFAM" id="SSF56935">
    <property type="entry name" value="Porins"/>
    <property type="match status" value="1"/>
</dbReference>
<gene>
    <name evidence="2" type="ORF">EZS27_039876</name>
</gene>
<feature type="non-terminal residue" evidence="2">
    <location>
        <position position="158"/>
    </location>
</feature>
<evidence type="ECO:0000259" key="1">
    <source>
        <dbReference type="Pfam" id="PF07715"/>
    </source>
</evidence>
<dbReference type="InterPro" id="IPR037066">
    <property type="entry name" value="Plug_dom_sf"/>
</dbReference>
<dbReference type="Gene3D" id="2.170.130.10">
    <property type="entry name" value="TonB-dependent receptor, plug domain"/>
    <property type="match status" value="1"/>
</dbReference>